<dbReference type="Pfam" id="PF00965">
    <property type="entry name" value="TIMP"/>
    <property type="match status" value="1"/>
</dbReference>
<dbReference type="SUPFAM" id="SSF50242">
    <property type="entry name" value="TIMP-like"/>
    <property type="match status" value="1"/>
</dbReference>
<dbReference type="EMBL" id="UYJE01009302">
    <property type="protein sequence ID" value="VDI72155.1"/>
    <property type="molecule type" value="Genomic_DNA"/>
</dbReference>
<dbReference type="InterPro" id="IPR008993">
    <property type="entry name" value="TIMP-like_OB-fold"/>
</dbReference>
<accession>A0A8B6H0Z2</accession>
<evidence type="ECO:0000313" key="4">
    <source>
        <dbReference type="EMBL" id="VDI72155.1"/>
    </source>
</evidence>
<gene>
    <name evidence="4" type="ORF">MGAL_10B043479</name>
</gene>
<reference evidence="4" key="1">
    <citation type="submission" date="2018-11" db="EMBL/GenBank/DDBJ databases">
        <authorList>
            <person name="Alioto T."/>
            <person name="Alioto T."/>
        </authorList>
    </citation>
    <scope>NUCLEOTIDE SEQUENCE</scope>
</reference>
<dbReference type="InterPro" id="IPR001820">
    <property type="entry name" value="TIMP"/>
</dbReference>
<dbReference type="GO" id="GO:0005615">
    <property type="term" value="C:extracellular space"/>
    <property type="evidence" value="ECO:0007669"/>
    <property type="project" value="TreeGrafter"/>
</dbReference>
<comment type="subcellular location">
    <subcellularLocation>
        <location evidence="1">Secreted</location>
    </subcellularLocation>
</comment>
<name>A0A8B6H0Z2_MYTGA</name>
<organism evidence="4 5">
    <name type="scientific">Mytilus galloprovincialis</name>
    <name type="common">Mediterranean mussel</name>
    <dbReference type="NCBI Taxonomy" id="29158"/>
    <lineage>
        <taxon>Eukaryota</taxon>
        <taxon>Metazoa</taxon>
        <taxon>Spiralia</taxon>
        <taxon>Lophotrochozoa</taxon>
        <taxon>Mollusca</taxon>
        <taxon>Bivalvia</taxon>
        <taxon>Autobranchia</taxon>
        <taxon>Pteriomorphia</taxon>
        <taxon>Mytilida</taxon>
        <taxon>Mytiloidea</taxon>
        <taxon>Mytilidae</taxon>
        <taxon>Mytilinae</taxon>
        <taxon>Mytilus</taxon>
    </lineage>
</organism>
<evidence type="ECO:0000313" key="5">
    <source>
        <dbReference type="Proteomes" id="UP000596742"/>
    </source>
</evidence>
<dbReference type="GO" id="GO:0051045">
    <property type="term" value="P:negative regulation of membrane protein ectodomain proteolysis"/>
    <property type="evidence" value="ECO:0007669"/>
    <property type="project" value="TreeGrafter"/>
</dbReference>
<feature type="disulfide bond" evidence="3">
    <location>
        <begin position="114"/>
        <end position="135"/>
    </location>
</feature>
<feature type="disulfide bond" evidence="3">
    <location>
        <begin position="101"/>
        <end position="142"/>
    </location>
</feature>
<keyword evidence="5" id="KW-1185">Reference proteome</keyword>
<keyword evidence="3" id="KW-1015">Disulfide bond</keyword>
<dbReference type="PANTHER" id="PTHR11844">
    <property type="entry name" value="METALLOPROTEASE INHIBITOR"/>
    <property type="match status" value="1"/>
</dbReference>
<proteinExistence type="predicted"/>
<dbReference type="Gene3D" id="2.40.50.120">
    <property type="match status" value="1"/>
</dbReference>
<keyword evidence="2" id="KW-0964">Secreted</keyword>
<evidence type="ECO:0008006" key="6">
    <source>
        <dbReference type="Google" id="ProtNLM"/>
    </source>
</evidence>
<sequence length="161" mass="18251">MATGVHGCRCRGRHPQDTFAQLIMGITERVGQAVRIETAGNSGICGVRFTPGKSYILTGKKRSDGIRETDSCDFISQLNNLSPYQSFYLFTRGSYSYNRNCRRKCKIGPESKGCGYQQENEYNKTTECLDNKALCKREGRQCRWVNSETCYPIYVITRTSP</sequence>
<evidence type="ECO:0000256" key="3">
    <source>
        <dbReference type="PIRSR" id="PIRSR601820-3"/>
    </source>
</evidence>
<dbReference type="GO" id="GO:0031012">
    <property type="term" value="C:extracellular matrix"/>
    <property type="evidence" value="ECO:0007669"/>
    <property type="project" value="TreeGrafter"/>
</dbReference>
<evidence type="ECO:0000256" key="1">
    <source>
        <dbReference type="ARBA" id="ARBA00004613"/>
    </source>
</evidence>
<protein>
    <recommendedName>
        <fullName evidence="6">NTR domain-containing protein</fullName>
    </recommendedName>
</protein>
<dbReference type="Proteomes" id="UP000596742">
    <property type="component" value="Unassembled WGS sequence"/>
</dbReference>
<dbReference type="GO" id="GO:0008191">
    <property type="term" value="F:metalloendopeptidase inhibitor activity"/>
    <property type="evidence" value="ECO:0007669"/>
    <property type="project" value="InterPro"/>
</dbReference>
<dbReference type="SMART" id="SM00206">
    <property type="entry name" value="NTR"/>
    <property type="match status" value="1"/>
</dbReference>
<evidence type="ECO:0000256" key="2">
    <source>
        <dbReference type="ARBA" id="ARBA00022525"/>
    </source>
</evidence>
<dbReference type="GO" id="GO:0002020">
    <property type="term" value="F:protease binding"/>
    <property type="evidence" value="ECO:0007669"/>
    <property type="project" value="TreeGrafter"/>
</dbReference>
<dbReference type="PANTHER" id="PTHR11844:SF25">
    <property type="entry name" value="NTR DOMAIN-CONTAINING PROTEIN"/>
    <property type="match status" value="1"/>
</dbReference>
<dbReference type="OrthoDB" id="6115536at2759"/>
<comment type="caution">
    <text evidence="4">The sequence shown here is derived from an EMBL/GenBank/DDBJ whole genome shotgun (WGS) entry which is preliminary data.</text>
</comment>
<dbReference type="AlphaFoldDB" id="A0A8B6H0Z2"/>